<comment type="caution">
    <text evidence="1">The sequence shown here is derived from an EMBL/GenBank/DDBJ whole genome shotgun (WGS) entry which is preliminary data.</text>
</comment>
<proteinExistence type="predicted"/>
<evidence type="ECO:0008006" key="3">
    <source>
        <dbReference type="Google" id="ProtNLM"/>
    </source>
</evidence>
<name>A0AA39QY81_9LECA</name>
<dbReference type="EMBL" id="JAFEKC020000015">
    <property type="protein sequence ID" value="KAK0510646.1"/>
    <property type="molecule type" value="Genomic_DNA"/>
</dbReference>
<evidence type="ECO:0000313" key="2">
    <source>
        <dbReference type="Proteomes" id="UP001166286"/>
    </source>
</evidence>
<dbReference type="PANTHER" id="PTHR39596">
    <property type="match status" value="1"/>
</dbReference>
<dbReference type="AlphaFoldDB" id="A0AA39QY81"/>
<gene>
    <name evidence="1" type="ORF">JMJ35_007078</name>
</gene>
<accession>A0AA39QY81</accession>
<organism evidence="1 2">
    <name type="scientific">Cladonia borealis</name>
    <dbReference type="NCBI Taxonomy" id="184061"/>
    <lineage>
        <taxon>Eukaryota</taxon>
        <taxon>Fungi</taxon>
        <taxon>Dikarya</taxon>
        <taxon>Ascomycota</taxon>
        <taxon>Pezizomycotina</taxon>
        <taxon>Lecanoromycetes</taxon>
        <taxon>OSLEUM clade</taxon>
        <taxon>Lecanoromycetidae</taxon>
        <taxon>Lecanorales</taxon>
        <taxon>Lecanorineae</taxon>
        <taxon>Cladoniaceae</taxon>
        <taxon>Cladonia</taxon>
    </lineage>
</organism>
<protein>
    <recommendedName>
        <fullName evidence="3">Heterokaryon incompatibility domain-containing protein</fullName>
    </recommendedName>
</protein>
<reference evidence="1" key="1">
    <citation type="submission" date="2023-03" db="EMBL/GenBank/DDBJ databases">
        <title>Complete genome of Cladonia borealis.</title>
        <authorList>
            <person name="Park H."/>
        </authorList>
    </citation>
    <scope>NUCLEOTIDE SEQUENCE</scope>
    <source>
        <strain evidence="1">ANT050790</strain>
    </source>
</reference>
<dbReference type="PANTHER" id="PTHR39596:SF2">
    <property type="entry name" value="HET DOMAIN PROTEIN (AFU_ORTHOLOGUE AFUA_1G17550)-RELATED"/>
    <property type="match status" value="1"/>
</dbReference>
<keyword evidence="2" id="KW-1185">Reference proteome</keyword>
<sequence length="843" mass="95181">MEHLPSPLHSLHADQIKVPYVCNKSYDGGSFLTYPVREGKEYVLPAASTSSGQLPFWQHEKLYPTPKEELESFFQTWLFFGLLHEILGDFCSPQDFIRASQEAPDEVISTSKLISIIETWVSRVINDETATTYEHLAECLWVTYAALRAVNSAFDQRIKLSIASTGEMLEYAVNKAFHIDNMARDNECPASWRQLVDEASWTEPMRAAGWCPSQIFILCQGAFSIQSLYYFTGLRQPESPSRHQSCSKQKCVAYQNNLEKYTTQHCMGDCKCEELSIDNGAVEDILLKGQIPLLRIIPGQSLADLSLEIIPSQTGSQYVALSHVWADGLGNPYANALPRCQLLRLQGLLQRSNMPSDSGDSGQELLFWCDTLCCPVKPGEAKTRALVQMKRTYQDATMVLVLDASLQLFDGGLLTPEEMCTRISSSGWTRRLWTLQEGALGADKERLWFQFRDRAFNIHPLWLRILEIFDKEIGRRGLASAISLETKTFTTLISRGSNDGKGDLAMIEAALRHRSVSVGTDEPHLIANLLGLDLEEILNGSDETRVYRMWSLMPSIRQGIPKSIIFRLGPRLSGEGFRWAPSTLLDRYEDVNDILLTMRDGNTEGIPSPRGLHVSLSGYNLSFPSRPKGLPPNPWNIMREKKLLYMRDEYGAWYLVRRRESKTLSAGGDFLTNEELCTITHSNDIFRIIDLETEFQARTDGVQQTRTSLLVKLVQEEEDTNYVQSFMHINVAILQRANSDMFEAAYQCAQQLKESSSARQMTTLQDHEIDLDLSNYRTLFDSLGNENRRIAMMAANEAGLAASKRISGRADSALFEAIISLLFAGHFVLMGRRTEATQRWCVD</sequence>
<dbReference type="Proteomes" id="UP001166286">
    <property type="component" value="Unassembled WGS sequence"/>
</dbReference>
<evidence type="ECO:0000313" key="1">
    <source>
        <dbReference type="EMBL" id="KAK0510646.1"/>
    </source>
</evidence>